<dbReference type="Proteomes" id="UP000053958">
    <property type="component" value="Unassembled WGS sequence"/>
</dbReference>
<evidence type="ECO:0000259" key="2">
    <source>
        <dbReference type="PROSITE" id="PS51471"/>
    </source>
</evidence>
<feature type="region of interest" description="Disordered" evidence="1">
    <location>
        <begin position="73"/>
        <end position="93"/>
    </location>
</feature>
<dbReference type="Gene3D" id="2.60.120.620">
    <property type="entry name" value="q2cbj1_9rhob like domain"/>
    <property type="match status" value="1"/>
</dbReference>
<dbReference type="AlphaFoldDB" id="A0A0F4YV44"/>
<evidence type="ECO:0000256" key="1">
    <source>
        <dbReference type="SAM" id="MobiDB-lite"/>
    </source>
</evidence>
<dbReference type="RefSeq" id="XP_013328744.1">
    <property type="nucleotide sequence ID" value="XM_013473290.1"/>
</dbReference>
<sequence>MSRRCELPKNQLIADLRRLVPDLFDTSGDTSLDLGSEPMRGKIYSSWRLWKRHAEKTSPNTFHKTLLRTLGEQQHRQLKEATSSGDDQPVPPLQHHEFTEACRQLKESIEGERVSASFACGGTIPIRSTSMAVDESSTRRTSLPVHIFWTKEKNSNNARRLVLPLSDTDESNKSILRQLVMDCSPASFGRGDQDVLDPSYRKAGKLDLDNSLAVSTQPTLAFWRTSSRFSCQTSAYSGPSGHFRKHVDTPRSPSQIGSLVVCLPSPFKGGNLIVRHHGQEVDFDWSLASASTIQWAAFYSDCEHEIKTITEEDRITLTYNLYVTEPVGSAISRSPIVEPQTLPLYGYIRDMTKQRWFMEDGGVLGIFCSHAYAHNSDVATESLPRALKGFDLVLYSIFKSLGYEVDILPVIEPGGDYDTTNPQLGLEGSVLGKRKWDYISTDRYDESPPYLEHGQTLEQDYERVLDGDFRECDDVEKRWKTLLYARHVKGKTDMAQTAQEKGLTEIVDSYSRMARVGKWLKPYSTTDRGEDEDIDEVARQVWPFSYLPGITWLTGPKHEEMAFSQIVYGNEAGIGTRYSCDAIFVIIPPWEKRAQLSWKDRAASQG</sequence>
<accession>A0A0F4YV44</accession>
<protein>
    <recommendedName>
        <fullName evidence="2">Fe2OG dioxygenase domain-containing protein</fullName>
    </recommendedName>
</protein>
<evidence type="ECO:0000313" key="3">
    <source>
        <dbReference type="EMBL" id="KKA22132.1"/>
    </source>
</evidence>
<gene>
    <name evidence="3" type="ORF">T310_3816</name>
</gene>
<comment type="caution">
    <text evidence="3">The sequence shown here is derived from an EMBL/GenBank/DDBJ whole genome shotgun (WGS) entry which is preliminary data.</text>
</comment>
<dbReference type="PANTHER" id="PTHR33099">
    <property type="entry name" value="FE2OG DIOXYGENASE DOMAIN-CONTAINING PROTEIN"/>
    <property type="match status" value="1"/>
</dbReference>
<dbReference type="PANTHER" id="PTHR33099:SF7">
    <property type="entry name" value="MYND-TYPE DOMAIN-CONTAINING PROTEIN"/>
    <property type="match status" value="1"/>
</dbReference>
<evidence type="ECO:0000313" key="4">
    <source>
        <dbReference type="Proteomes" id="UP000053958"/>
    </source>
</evidence>
<proteinExistence type="predicted"/>
<reference evidence="3 4" key="1">
    <citation type="submission" date="2015-04" db="EMBL/GenBank/DDBJ databases">
        <authorList>
            <person name="Heijne W.H."/>
            <person name="Fedorova N.D."/>
            <person name="Nierman W.C."/>
            <person name="Vollebregt A.W."/>
            <person name="Zhao Z."/>
            <person name="Wu L."/>
            <person name="Kumar M."/>
            <person name="Stam H."/>
            <person name="van den Berg M.A."/>
            <person name="Pel H.J."/>
        </authorList>
    </citation>
    <scope>NUCLEOTIDE SEQUENCE [LARGE SCALE GENOMIC DNA]</scope>
    <source>
        <strain evidence="3 4">CBS 393.64</strain>
    </source>
</reference>
<keyword evidence="4" id="KW-1185">Reference proteome</keyword>
<feature type="domain" description="Fe2OG dioxygenase" evidence="2">
    <location>
        <begin position="227"/>
        <end position="323"/>
    </location>
</feature>
<dbReference type="InterPro" id="IPR005123">
    <property type="entry name" value="Oxoglu/Fe-dep_dioxygenase_dom"/>
</dbReference>
<dbReference type="EMBL" id="LASV01000156">
    <property type="protein sequence ID" value="KKA22132.1"/>
    <property type="molecule type" value="Genomic_DNA"/>
</dbReference>
<dbReference type="PROSITE" id="PS51471">
    <property type="entry name" value="FE2OG_OXY"/>
    <property type="match status" value="1"/>
</dbReference>
<dbReference type="OrthoDB" id="27483at2759"/>
<dbReference type="GeneID" id="25316165"/>
<name>A0A0F4YV44_RASE3</name>
<organism evidence="3 4">
    <name type="scientific">Rasamsonia emersonii (strain ATCC 16479 / CBS 393.64 / IMI 116815)</name>
    <dbReference type="NCBI Taxonomy" id="1408163"/>
    <lineage>
        <taxon>Eukaryota</taxon>
        <taxon>Fungi</taxon>
        <taxon>Dikarya</taxon>
        <taxon>Ascomycota</taxon>
        <taxon>Pezizomycotina</taxon>
        <taxon>Eurotiomycetes</taxon>
        <taxon>Eurotiomycetidae</taxon>
        <taxon>Eurotiales</taxon>
        <taxon>Trichocomaceae</taxon>
        <taxon>Rasamsonia</taxon>
    </lineage>
</organism>